<protein>
    <submittedName>
        <fullName evidence="3">PepSY domain-containing protein</fullName>
    </submittedName>
</protein>
<feature type="domain" description="PepSY" evidence="2">
    <location>
        <begin position="5"/>
        <end position="86"/>
    </location>
</feature>
<keyword evidence="4" id="KW-1185">Reference proteome</keyword>
<evidence type="ECO:0000256" key="1">
    <source>
        <dbReference type="SAM" id="SignalP"/>
    </source>
</evidence>
<name>A0ABX8Z4J5_9NEIS</name>
<dbReference type="RefSeq" id="WP_221005688.1">
    <property type="nucleotide sequence ID" value="NZ_CP081150.1"/>
</dbReference>
<dbReference type="Proteomes" id="UP000825679">
    <property type="component" value="Chromosome"/>
</dbReference>
<organism evidence="3 4">
    <name type="scientific">Deefgea tanakiae</name>
    <dbReference type="NCBI Taxonomy" id="2865840"/>
    <lineage>
        <taxon>Bacteria</taxon>
        <taxon>Pseudomonadati</taxon>
        <taxon>Pseudomonadota</taxon>
        <taxon>Betaproteobacteria</taxon>
        <taxon>Neisseriales</taxon>
        <taxon>Chitinibacteraceae</taxon>
        <taxon>Deefgea</taxon>
    </lineage>
</organism>
<reference evidence="3 4" key="1">
    <citation type="submission" date="2021-08" db="EMBL/GenBank/DDBJ databases">
        <title>complete genome sequencing of Deefgea sp. D25.</title>
        <authorList>
            <person name="Bae J.-W."/>
            <person name="Gim D.-H."/>
        </authorList>
    </citation>
    <scope>NUCLEOTIDE SEQUENCE [LARGE SCALE GENOMIC DNA]</scope>
    <source>
        <strain evidence="3 4">D25</strain>
    </source>
</reference>
<sequence>MKLLTLFAVATIAASSLSFAGAKCTAHPKAEWLKQSDALAKIEAMGYKVKKFKTSGECYEIYGHNKDGKKVEVYFDPKTLDIVKSEIDD</sequence>
<gene>
    <name evidence="3" type="ORF">K4H28_13590</name>
</gene>
<accession>A0ABX8Z4J5</accession>
<dbReference type="InterPro" id="IPR025711">
    <property type="entry name" value="PepSY"/>
</dbReference>
<dbReference type="Pfam" id="PF13670">
    <property type="entry name" value="PepSY_2"/>
    <property type="match status" value="1"/>
</dbReference>
<proteinExistence type="predicted"/>
<dbReference type="EMBL" id="CP081150">
    <property type="protein sequence ID" value="QZA77305.1"/>
    <property type="molecule type" value="Genomic_DNA"/>
</dbReference>
<evidence type="ECO:0000313" key="4">
    <source>
        <dbReference type="Proteomes" id="UP000825679"/>
    </source>
</evidence>
<evidence type="ECO:0000259" key="2">
    <source>
        <dbReference type="Pfam" id="PF13670"/>
    </source>
</evidence>
<feature type="chain" id="PRO_5047152915" evidence="1">
    <location>
        <begin position="21"/>
        <end position="89"/>
    </location>
</feature>
<keyword evidence="1" id="KW-0732">Signal</keyword>
<feature type="signal peptide" evidence="1">
    <location>
        <begin position="1"/>
        <end position="20"/>
    </location>
</feature>
<evidence type="ECO:0000313" key="3">
    <source>
        <dbReference type="EMBL" id="QZA77305.1"/>
    </source>
</evidence>